<dbReference type="RefSeq" id="WP_317057678.1">
    <property type="nucleotide sequence ID" value="NZ_CP146606.1"/>
</dbReference>
<gene>
    <name evidence="2" type="ORF">RZS32_014505</name>
</gene>
<dbReference type="CDD" id="cd07313">
    <property type="entry name" value="terB_like_2"/>
    <property type="match status" value="1"/>
</dbReference>
<dbReference type="Proteomes" id="UP001281305">
    <property type="component" value="Chromosome"/>
</dbReference>
<keyword evidence="3" id="KW-1185">Reference proteome</keyword>
<reference evidence="2 3" key="1">
    <citation type="submission" date="2024-02" db="EMBL/GenBank/DDBJ databases">
        <title>Roseovarius strain W115 nov., isolated from a marine algae.</title>
        <authorList>
            <person name="Lee M.W."/>
            <person name="Lee J.K."/>
            <person name="Kim J.M."/>
            <person name="Choi D.G."/>
            <person name="Baek J.H."/>
            <person name="Bayburt H."/>
            <person name="Jung J.J."/>
            <person name="Han D.M."/>
            <person name="Jeon C.O."/>
        </authorList>
    </citation>
    <scope>NUCLEOTIDE SEQUENCE [LARGE SCALE GENOMIC DNA]</scope>
    <source>
        <strain evidence="2 3">W115</strain>
    </source>
</reference>
<dbReference type="Gene3D" id="1.10.3680.10">
    <property type="entry name" value="TerB-like"/>
    <property type="match status" value="1"/>
</dbReference>
<dbReference type="Pfam" id="PF05099">
    <property type="entry name" value="TerB"/>
    <property type="match status" value="1"/>
</dbReference>
<accession>A0ABZ2TD73</accession>
<protein>
    <submittedName>
        <fullName evidence="2">TerB family tellurite resistance protein</fullName>
    </submittedName>
</protein>
<name>A0ABZ2TD73_9RHOB</name>
<evidence type="ECO:0000259" key="1">
    <source>
        <dbReference type="Pfam" id="PF05099"/>
    </source>
</evidence>
<evidence type="ECO:0000313" key="3">
    <source>
        <dbReference type="Proteomes" id="UP001281305"/>
    </source>
</evidence>
<organism evidence="2 3">
    <name type="scientific">Roseovarius rhodophyticola</name>
    <dbReference type="NCBI Taxonomy" id="3080827"/>
    <lineage>
        <taxon>Bacteria</taxon>
        <taxon>Pseudomonadati</taxon>
        <taxon>Pseudomonadota</taxon>
        <taxon>Alphaproteobacteria</taxon>
        <taxon>Rhodobacterales</taxon>
        <taxon>Roseobacteraceae</taxon>
        <taxon>Roseovarius</taxon>
    </lineage>
</organism>
<dbReference type="EMBL" id="CP146606">
    <property type="protein sequence ID" value="WYK17606.1"/>
    <property type="molecule type" value="Genomic_DNA"/>
</dbReference>
<dbReference type="InterPro" id="IPR007791">
    <property type="entry name" value="DjlA_N"/>
</dbReference>
<proteinExistence type="predicted"/>
<evidence type="ECO:0000313" key="2">
    <source>
        <dbReference type="EMBL" id="WYK17606.1"/>
    </source>
</evidence>
<dbReference type="InterPro" id="IPR029024">
    <property type="entry name" value="TerB-like"/>
</dbReference>
<dbReference type="SUPFAM" id="SSF158682">
    <property type="entry name" value="TerB-like"/>
    <property type="match status" value="1"/>
</dbReference>
<sequence length="152" mass="16847">MDPKSFLHRLLHAFDAPEPAPLPEPDEKLALGTLLVRVAKSDLEYAFAEISQIDKLLTRLFGLGPIEAAKMRATCERLDKEAPDTEKFAQIIRQMVSFDARLDALEALWEVVLVDGAIQSQEIDVISQVQTVLGLSEEDSIEAKAKAMQQMG</sequence>
<feature type="domain" description="Co-chaperone DjlA N-terminal" evidence="1">
    <location>
        <begin position="29"/>
        <end position="145"/>
    </location>
</feature>